<dbReference type="InterPro" id="IPR007862">
    <property type="entry name" value="Adenylate_kinase_lid-dom"/>
</dbReference>
<keyword evidence="4 5" id="KW-0418">Kinase</keyword>
<dbReference type="EMBL" id="BTSY01000002">
    <property type="protein sequence ID" value="GMT15183.1"/>
    <property type="molecule type" value="Genomic_DNA"/>
</dbReference>
<evidence type="ECO:0000256" key="5">
    <source>
        <dbReference type="RuleBase" id="RU003330"/>
    </source>
</evidence>
<protein>
    <recommendedName>
        <fullName evidence="6">Adenylate kinase active site lid domain-containing protein</fullName>
    </recommendedName>
</protein>
<dbReference type="PANTHER" id="PTHR23359">
    <property type="entry name" value="NUCLEOTIDE KINASE"/>
    <property type="match status" value="1"/>
</dbReference>
<evidence type="ECO:0000313" key="7">
    <source>
        <dbReference type="EMBL" id="GMT15183.1"/>
    </source>
</evidence>
<dbReference type="SUPFAM" id="SSF57774">
    <property type="entry name" value="Microbial and mitochondrial ADK, insert 'zinc finger' domain"/>
    <property type="match status" value="1"/>
</dbReference>
<name>A0AAV5V7L5_9BILA</name>
<organism evidence="7 8">
    <name type="scientific">Pristionchus fissidentatus</name>
    <dbReference type="NCBI Taxonomy" id="1538716"/>
    <lineage>
        <taxon>Eukaryota</taxon>
        <taxon>Metazoa</taxon>
        <taxon>Ecdysozoa</taxon>
        <taxon>Nematoda</taxon>
        <taxon>Chromadorea</taxon>
        <taxon>Rhabditida</taxon>
        <taxon>Rhabditina</taxon>
        <taxon>Diplogasteromorpha</taxon>
        <taxon>Diplogasteroidea</taxon>
        <taxon>Neodiplogasteridae</taxon>
        <taxon>Pristionchus</taxon>
    </lineage>
</organism>
<evidence type="ECO:0000259" key="6">
    <source>
        <dbReference type="Pfam" id="PF05191"/>
    </source>
</evidence>
<sequence>RLQVEEYGISERSKISKMMQRVLLTGAVGCGKGTIAKKVVEHFDGFAYFCAGDVIRQHISNGSEFGKRASSFLKAGEHVPENLVNEVLLTEVQRLRDTHLVLDGFPRTLAQLTAVESTVPVSLCVELDVPRKVIEERLSKRLVHVASGRTYNLDYNPPRVPGKDDVTGEPLERRVDDTDEAIRRRMEVYKKTESKVAAAYRDAGVGLTIKGDSSDKIWPVVRAQIEAVLEQRRTAKSG</sequence>
<dbReference type="Pfam" id="PF00406">
    <property type="entry name" value="ADK"/>
    <property type="match status" value="1"/>
</dbReference>
<dbReference type="InterPro" id="IPR036193">
    <property type="entry name" value="ADK_active_lid_dom_sf"/>
</dbReference>
<accession>A0AAV5V7L5</accession>
<evidence type="ECO:0000256" key="2">
    <source>
        <dbReference type="ARBA" id="ARBA00022679"/>
    </source>
</evidence>
<dbReference type="GO" id="GO:0005524">
    <property type="term" value="F:ATP binding"/>
    <property type="evidence" value="ECO:0007669"/>
    <property type="project" value="InterPro"/>
</dbReference>
<dbReference type="InterPro" id="IPR033690">
    <property type="entry name" value="Adenylat_kinase_CS"/>
</dbReference>
<dbReference type="InterPro" id="IPR027417">
    <property type="entry name" value="P-loop_NTPase"/>
</dbReference>
<evidence type="ECO:0000313" key="8">
    <source>
        <dbReference type="Proteomes" id="UP001432322"/>
    </source>
</evidence>
<keyword evidence="8" id="KW-1185">Reference proteome</keyword>
<evidence type="ECO:0000256" key="1">
    <source>
        <dbReference type="ARBA" id="ARBA00007220"/>
    </source>
</evidence>
<dbReference type="GO" id="GO:0004017">
    <property type="term" value="F:AMP kinase activity"/>
    <property type="evidence" value="ECO:0007669"/>
    <property type="project" value="InterPro"/>
</dbReference>
<evidence type="ECO:0000256" key="3">
    <source>
        <dbReference type="ARBA" id="ARBA00022741"/>
    </source>
</evidence>
<dbReference type="PRINTS" id="PR00094">
    <property type="entry name" value="ADENYLTKNASE"/>
</dbReference>
<dbReference type="SUPFAM" id="SSF52540">
    <property type="entry name" value="P-loop containing nucleoside triphosphate hydrolases"/>
    <property type="match status" value="1"/>
</dbReference>
<dbReference type="AlphaFoldDB" id="A0AAV5V7L5"/>
<dbReference type="InterPro" id="IPR000850">
    <property type="entry name" value="Adenylat/UMP-CMP_kin"/>
</dbReference>
<dbReference type="CDD" id="cd01428">
    <property type="entry name" value="ADK"/>
    <property type="match status" value="1"/>
</dbReference>
<gene>
    <name evidence="7" type="ORF">PFISCL1PPCAC_6480</name>
</gene>
<dbReference type="Gene3D" id="3.40.50.300">
    <property type="entry name" value="P-loop containing nucleotide triphosphate hydrolases"/>
    <property type="match status" value="1"/>
</dbReference>
<comment type="caution">
    <text evidence="7">The sequence shown here is derived from an EMBL/GenBank/DDBJ whole genome shotgun (WGS) entry which is preliminary data.</text>
</comment>
<dbReference type="Proteomes" id="UP001432322">
    <property type="component" value="Unassembled WGS sequence"/>
</dbReference>
<proteinExistence type="inferred from homology"/>
<comment type="similarity">
    <text evidence="1 5">Belongs to the adenylate kinase family.</text>
</comment>
<evidence type="ECO:0000256" key="4">
    <source>
        <dbReference type="ARBA" id="ARBA00022777"/>
    </source>
</evidence>
<reference evidence="7" key="1">
    <citation type="submission" date="2023-10" db="EMBL/GenBank/DDBJ databases">
        <title>Genome assembly of Pristionchus species.</title>
        <authorList>
            <person name="Yoshida K."/>
            <person name="Sommer R.J."/>
        </authorList>
    </citation>
    <scope>NUCLEOTIDE SEQUENCE</scope>
    <source>
        <strain evidence="7">RS5133</strain>
    </source>
</reference>
<keyword evidence="2 5" id="KW-0808">Transferase</keyword>
<keyword evidence="3" id="KW-0547">Nucleotide-binding</keyword>
<dbReference type="PROSITE" id="PS00113">
    <property type="entry name" value="ADENYLATE_KINASE"/>
    <property type="match status" value="1"/>
</dbReference>
<dbReference type="HAMAP" id="MF_00235">
    <property type="entry name" value="Adenylate_kinase_Adk"/>
    <property type="match status" value="1"/>
</dbReference>
<dbReference type="Pfam" id="PF05191">
    <property type="entry name" value="ADK_lid"/>
    <property type="match status" value="1"/>
</dbReference>
<feature type="domain" description="Adenylate kinase active site lid" evidence="6">
    <location>
        <begin position="141"/>
        <end position="176"/>
    </location>
</feature>
<feature type="non-terminal residue" evidence="7">
    <location>
        <position position="1"/>
    </location>
</feature>